<dbReference type="EMBL" id="CADCTU010000658">
    <property type="protein sequence ID" value="CAA9342077.1"/>
    <property type="molecule type" value="Genomic_DNA"/>
</dbReference>
<feature type="region of interest" description="Disordered" evidence="1">
    <location>
        <begin position="1"/>
        <end position="244"/>
    </location>
</feature>
<evidence type="ECO:0000313" key="2">
    <source>
        <dbReference type="EMBL" id="CAA9342077.1"/>
    </source>
</evidence>
<evidence type="ECO:0000256" key="1">
    <source>
        <dbReference type="SAM" id="MobiDB-lite"/>
    </source>
</evidence>
<feature type="compositionally biased region" description="Low complexity" evidence="1">
    <location>
        <begin position="17"/>
        <end position="26"/>
    </location>
</feature>
<proteinExistence type="predicted"/>
<feature type="compositionally biased region" description="Basic residues" evidence="1">
    <location>
        <begin position="77"/>
        <end position="90"/>
    </location>
</feature>
<name>A0A6J4LUA1_9BACT</name>
<sequence length="244" mass="25762">ERAPAARRRRGRRAARPARAADAARAGARRAGARRRRGRLGVGGRAHRARHGRGRGVPRHPARGRDGDGPAAPAGRGRGRRVRHRARRVLPPRLRGERPRLPAQAGGARAARRDGGPARGRAAAGAHPRGARLRRPPVPAHRPGARLRPGARHRRRRGGGRRVHAAPGPAPGAHAVGEIAPGVGAAPPRPSLRAHPPLDHREPRVRRAAGAMVARQPARVPARPAGAADHEPAVRGAAQGPVRM</sequence>
<feature type="compositionally biased region" description="Basic residues" evidence="1">
    <location>
        <begin position="27"/>
        <end position="62"/>
    </location>
</feature>
<feature type="compositionally biased region" description="Low complexity" evidence="1">
    <location>
        <begin position="208"/>
        <end position="227"/>
    </location>
</feature>
<protein>
    <submittedName>
        <fullName evidence="2">Uncharacterized protein</fullName>
    </submittedName>
</protein>
<feature type="non-terminal residue" evidence="2">
    <location>
        <position position="1"/>
    </location>
</feature>
<gene>
    <name evidence="2" type="ORF">AVDCRST_MAG11-3028</name>
</gene>
<feature type="non-terminal residue" evidence="2">
    <location>
        <position position="244"/>
    </location>
</feature>
<feature type="compositionally biased region" description="Low complexity" evidence="1">
    <location>
        <begin position="119"/>
        <end position="128"/>
    </location>
</feature>
<accession>A0A6J4LUA1</accession>
<organism evidence="2">
    <name type="scientific">uncultured Gemmatimonadaceae bacterium</name>
    <dbReference type="NCBI Taxonomy" id="246130"/>
    <lineage>
        <taxon>Bacteria</taxon>
        <taxon>Pseudomonadati</taxon>
        <taxon>Gemmatimonadota</taxon>
        <taxon>Gemmatimonadia</taxon>
        <taxon>Gemmatimonadales</taxon>
        <taxon>Gemmatimonadaceae</taxon>
        <taxon>environmental samples</taxon>
    </lineage>
</organism>
<feature type="compositionally biased region" description="Basic residues" evidence="1">
    <location>
        <begin position="143"/>
        <end position="164"/>
    </location>
</feature>
<dbReference type="AlphaFoldDB" id="A0A6J4LUA1"/>
<feature type="compositionally biased region" description="Basic residues" evidence="1">
    <location>
        <begin position="1"/>
        <end position="16"/>
    </location>
</feature>
<feature type="compositionally biased region" description="Low complexity" evidence="1">
    <location>
        <begin position="165"/>
        <end position="177"/>
    </location>
</feature>
<reference evidence="2" key="1">
    <citation type="submission" date="2020-02" db="EMBL/GenBank/DDBJ databases">
        <authorList>
            <person name="Meier V. D."/>
        </authorList>
    </citation>
    <scope>NUCLEOTIDE SEQUENCE</scope>
    <source>
        <strain evidence="2">AVDCRST_MAG11</strain>
    </source>
</reference>